<dbReference type="RefSeq" id="YP_010801586.1">
    <property type="nucleotide sequence ID" value="NC_076966.1"/>
</dbReference>
<keyword evidence="2" id="KW-1185">Reference proteome</keyword>
<evidence type="ECO:0000313" key="1">
    <source>
        <dbReference type="EMBL" id="QEG54043.1"/>
    </source>
</evidence>
<accession>A0A5B9R2J7</accession>
<dbReference type="KEGG" id="vg:80540299"/>
<dbReference type="Proteomes" id="UP001144437">
    <property type="component" value="Segment"/>
</dbReference>
<evidence type="ECO:0000313" key="2">
    <source>
        <dbReference type="Proteomes" id="UP001144437"/>
    </source>
</evidence>
<dbReference type="GeneID" id="80540299"/>
<sequence length="1070" mass="119636">MEVKNTLETTITNLQTAIKVVQETKNKGEGTSKLTSLLIDFLLSRSKITFKDLESLAVRKRLAEAIFKSCKYVPTHVADVVSRLSLRSIVCRITVNWNSGENFAIIKRVRDVLTELMCEFDAASEKELHVQLSHCVEYKNLVNQWLSAYGSMVLATASEQQLFEEVGGELNPSKFLANLMGNYQLLFDHVMVQEGIDYLGNKLQSLVGYHALLQSAGRHENSKVNILTILTMATEYFGPDVKPAYRKLPQKVQTVFDINATEEVVAGLVYDYTASPNILCGQTAFPQQDSMMFAEAVRTRNILAAVMPFDDCAQTCKPSSKKQRAGAASTERAVWRCGLENLFSIPVDFWAMDLPSILYLFYESPVNVGLENERALSLYVSKIADIIAKFPDDAASGGLEVIIRSLVLRGFTRTNCEKYLAAAEGFWDERTTDTPIGDFLGAIMYASIVGLAAHTMYTYSQRTVFYPQKFSGVLKETIDPYVYLLNRMGMTSADILRPLKPFSPQPLERDFLTIRDTLAAVVDSIGCGSDELADLIVYDYVQKMTTDLGVEIQYQVRWLSERDAMRRGKQNVALETQKETSFCELASVAQTLTIEGEELGSVSKYSTSYKDMSTFAALFAATVVRDVLDGALAVPFETNALARLYDVLSWVRDFGVVVNMPDSGHYRRHVIDLQTVIHPFVFGKLSAETIEVKHAREIEAALEKIYFACEQSLQKLPRNYTSGLRPINPPSRKTSILISQAYSKAAVGDLGELVKTLSKTASELSEIVKALVSKMAAVQDLFSKSSVSDDAKAVTINTSGGKRLGTWRSDDVMGGLWKTITFTETAVRNAEKVVRKLESTKNRTSELENAYWQLLTEHDNSEETLLKQVADELTSVSETRKSVLERSRAVYRAIAASGLRRIRDLVKAWRLFLKAEQKLEKPPVHQQDLMEALSAVAFAMEANAAQAPDYEDEQSWKEILLKYGLSEDKRYQNLSDMLGSQISHTVDDCITAKERPLITPSSDVKTWADTNASPLSVQYSFSPFAAKDFERLIPPRIIPVDEALKVSDQILHETGNQNNHQDLEDAEMMY</sequence>
<dbReference type="EMBL" id="MK360902">
    <property type="protein sequence ID" value="QEG54043.1"/>
    <property type="molecule type" value="Genomic_DNA"/>
</dbReference>
<name>A0A5B9R2J7_9ALPH</name>
<protein>
    <submittedName>
        <fullName evidence="1">Inner tegument protein</fullName>
    </submittedName>
</protein>
<organism evidence="1 2">
    <name type="scientific">Cacatuid alphaherpesvirus 2</name>
    <dbReference type="NCBI Taxonomy" id="2604840"/>
    <lineage>
        <taxon>Viruses</taxon>
        <taxon>Duplodnaviria</taxon>
        <taxon>Heunggongvirae</taxon>
        <taxon>Peploviricota</taxon>
        <taxon>Herviviricetes</taxon>
        <taxon>Herpesvirales</taxon>
        <taxon>Orthoherpesviridae</taxon>
        <taxon>Alphaherpesvirinae</taxon>
        <taxon>Iltovirus</taxon>
        <taxon>Iltovirus cacatuidalpha2</taxon>
    </lineage>
</organism>
<proteinExistence type="predicted"/>
<reference evidence="1" key="1">
    <citation type="journal article" date="2019" name="Vet. Microbiol.">
        <title>Disease surveillance in wild Victorian cacatuids reveals co-infection with multiple agents and detection of novel avian viruses.</title>
        <authorList>
            <person name="Sutherland M."/>
            <person name="Sarker S."/>
            <person name="Vaz P.K."/>
            <person name="Legione A.R."/>
            <person name="Devlin J.M."/>
            <person name="Macwhirter P.L."/>
            <person name="Whiteley P.L."/>
            <person name="Raidal S.R."/>
        </authorList>
    </citation>
    <scope>NUCLEOTIDE SEQUENCE</scope>
    <source>
        <strain evidence="1">97-0001</strain>
    </source>
</reference>